<reference evidence="2" key="1">
    <citation type="submission" date="2020-05" db="EMBL/GenBank/DDBJ databases">
        <authorList>
            <person name="Chiriac C."/>
            <person name="Salcher M."/>
            <person name="Ghai R."/>
            <person name="Kavagutti S V."/>
        </authorList>
    </citation>
    <scope>NUCLEOTIDE SEQUENCE</scope>
</reference>
<gene>
    <name evidence="2" type="ORF">UFOPK4306_00149</name>
</gene>
<evidence type="ECO:0000313" key="2">
    <source>
        <dbReference type="EMBL" id="CAB5052443.1"/>
    </source>
</evidence>
<feature type="compositionally biased region" description="Low complexity" evidence="1">
    <location>
        <begin position="121"/>
        <end position="134"/>
    </location>
</feature>
<feature type="region of interest" description="Disordered" evidence="1">
    <location>
        <begin position="66"/>
        <end position="85"/>
    </location>
</feature>
<feature type="compositionally biased region" description="Low complexity" evidence="1">
    <location>
        <begin position="66"/>
        <end position="78"/>
    </location>
</feature>
<proteinExistence type="predicted"/>
<feature type="region of interest" description="Disordered" evidence="1">
    <location>
        <begin position="115"/>
        <end position="137"/>
    </location>
</feature>
<accession>A0A6J7TGB2</accession>
<protein>
    <submittedName>
        <fullName evidence="2">Unannotated protein</fullName>
    </submittedName>
</protein>
<organism evidence="2">
    <name type="scientific">freshwater metagenome</name>
    <dbReference type="NCBI Taxonomy" id="449393"/>
    <lineage>
        <taxon>unclassified sequences</taxon>
        <taxon>metagenomes</taxon>
        <taxon>ecological metagenomes</taxon>
    </lineage>
</organism>
<sequence length="368" mass="37869">MIPGACICTRLFASKAGPQREETGMRIRLALIALVALTACGSPSTRSASEPSDGCDPASCVTLPNDASTAGESRAAAADSDDETPLDTEALRVQALGTDDTVPTLPGDTVPGDTVPADTAPGDTVPTIPTVPGDTVPPDPIVDPAPGGYTISNVSVPSSVTAGNTITFQWTVTDPDGVEVTTARVGGPPGWVTWCPFPMMGTRISGDELSGTFRASCDVPANAPNTTYTVFFMSDGAAGLDVQRDFVVTGGSTDTGAPSITELSAPATASLGDSITITWRAADPSGVKYSFVWFANGGFGSSNGVAVVDYGDYGVTRLSGDEFDGVYSQTVRFRDDSPTGTYTLWVSRADLPGNKVFDDTPVRITVSG</sequence>
<evidence type="ECO:0000256" key="1">
    <source>
        <dbReference type="SAM" id="MobiDB-lite"/>
    </source>
</evidence>
<dbReference type="EMBL" id="CAFBQP010000004">
    <property type="protein sequence ID" value="CAB5052443.1"/>
    <property type="molecule type" value="Genomic_DNA"/>
</dbReference>
<name>A0A6J7TGB2_9ZZZZ</name>
<dbReference type="AlphaFoldDB" id="A0A6J7TGB2"/>